<protein>
    <recommendedName>
        <fullName evidence="2">protein-tyrosine-phosphatase</fullName>
        <ecNumber evidence="2">3.1.3.48</ecNumber>
    </recommendedName>
</protein>
<keyword evidence="4" id="KW-0904">Protein phosphatase</keyword>
<dbReference type="AlphaFoldDB" id="A0A9W7DSM1"/>
<evidence type="ECO:0000256" key="1">
    <source>
        <dbReference type="ARBA" id="ARBA00008601"/>
    </source>
</evidence>
<evidence type="ECO:0000256" key="3">
    <source>
        <dbReference type="ARBA" id="ARBA00022801"/>
    </source>
</evidence>
<keyword evidence="8" id="KW-1185">Reference proteome</keyword>
<dbReference type="SUPFAM" id="SSF52799">
    <property type="entry name" value="(Phosphotyrosine protein) phosphatases II"/>
    <property type="match status" value="1"/>
</dbReference>
<reference evidence="7" key="1">
    <citation type="submission" date="2022-07" db="EMBL/GenBank/DDBJ databases">
        <title>Genome analysis of Parmales, a sister group of diatoms, reveals the evolutionary specialization of diatoms from phago-mixotrophs to photoautotrophs.</title>
        <authorList>
            <person name="Ban H."/>
            <person name="Sato S."/>
            <person name="Yoshikawa S."/>
            <person name="Kazumasa Y."/>
            <person name="Nakamura Y."/>
            <person name="Ichinomiya M."/>
            <person name="Saitoh K."/>
            <person name="Sato N."/>
            <person name="Blanc-Mathieu R."/>
            <person name="Endo H."/>
            <person name="Kuwata A."/>
            <person name="Ogata H."/>
        </authorList>
    </citation>
    <scope>NUCLEOTIDE SEQUENCE</scope>
</reference>
<evidence type="ECO:0000256" key="4">
    <source>
        <dbReference type="ARBA" id="ARBA00022912"/>
    </source>
</evidence>
<dbReference type="InterPro" id="IPR029021">
    <property type="entry name" value="Prot-tyrosine_phosphatase-like"/>
</dbReference>
<feature type="domain" description="Tyrosine-protein phosphatase" evidence="5">
    <location>
        <begin position="3"/>
        <end position="160"/>
    </location>
</feature>
<dbReference type="PROSITE" id="PS50054">
    <property type="entry name" value="TYR_PHOSPHATASE_DUAL"/>
    <property type="match status" value="1"/>
</dbReference>
<evidence type="ECO:0000256" key="2">
    <source>
        <dbReference type="ARBA" id="ARBA00013064"/>
    </source>
</evidence>
<dbReference type="GO" id="GO:0004725">
    <property type="term" value="F:protein tyrosine phosphatase activity"/>
    <property type="evidence" value="ECO:0007669"/>
    <property type="project" value="UniProtKB-EC"/>
</dbReference>
<evidence type="ECO:0000259" key="6">
    <source>
        <dbReference type="PROSITE" id="PS50056"/>
    </source>
</evidence>
<gene>
    <name evidence="7" type="ORF">TrRE_jg9211</name>
</gene>
<dbReference type="Pfam" id="PF00782">
    <property type="entry name" value="DSPc"/>
    <property type="match status" value="1"/>
</dbReference>
<dbReference type="GO" id="GO:0005737">
    <property type="term" value="C:cytoplasm"/>
    <property type="evidence" value="ECO:0007669"/>
    <property type="project" value="TreeGrafter"/>
</dbReference>
<keyword evidence="3" id="KW-0378">Hydrolase</keyword>
<proteinExistence type="inferred from homology"/>
<organism evidence="7 8">
    <name type="scientific">Triparma retinervis</name>
    <dbReference type="NCBI Taxonomy" id="2557542"/>
    <lineage>
        <taxon>Eukaryota</taxon>
        <taxon>Sar</taxon>
        <taxon>Stramenopiles</taxon>
        <taxon>Ochrophyta</taxon>
        <taxon>Bolidophyceae</taxon>
        <taxon>Parmales</taxon>
        <taxon>Triparmaceae</taxon>
        <taxon>Triparma</taxon>
    </lineage>
</organism>
<evidence type="ECO:0000259" key="5">
    <source>
        <dbReference type="PROSITE" id="PS50054"/>
    </source>
</evidence>
<comment type="caution">
    <text evidence="7">The sequence shown here is derived from an EMBL/GenBank/DDBJ whole genome shotgun (WGS) entry which is preliminary data.</text>
</comment>
<dbReference type="InterPro" id="IPR000387">
    <property type="entry name" value="Tyr_Pase_dom"/>
</dbReference>
<dbReference type="OrthoDB" id="10252009at2759"/>
<dbReference type="PANTHER" id="PTHR10159">
    <property type="entry name" value="DUAL SPECIFICITY PROTEIN PHOSPHATASE"/>
    <property type="match status" value="1"/>
</dbReference>
<dbReference type="PANTHER" id="PTHR10159:SF521">
    <property type="entry name" value="LEUCINE RICH REPEAT AND PHOSPHATASE DOMAIN CONTAINING PROTEIN"/>
    <property type="match status" value="1"/>
</dbReference>
<accession>A0A9W7DSM1</accession>
<dbReference type="InterPro" id="IPR020422">
    <property type="entry name" value="TYR_PHOSPHATASE_DUAL_dom"/>
</dbReference>
<dbReference type="PROSITE" id="PS50056">
    <property type="entry name" value="TYR_PHOSPHATASE_2"/>
    <property type="match status" value="1"/>
</dbReference>
<dbReference type="InterPro" id="IPR000340">
    <property type="entry name" value="Dual-sp_phosphatase_cat-dom"/>
</dbReference>
<dbReference type="Proteomes" id="UP001165082">
    <property type="component" value="Unassembled WGS sequence"/>
</dbReference>
<feature type="domain" description="Tyrosine specific protein phosphatases" evidence="6">
    <location>
        <begin position="100"/>
        <end position="140"/>
    </location>
</feature>
<dbReference type="EC" id="3.1.3.48" evidence="2"/>
<dbReference type="SMART" id="SM00195">
    <property type="entry name" value="DSPc"/>
    <property type="match status" value="1"/>
</dbReference>
<dbReference type="EMBL" id="BRXZ01000775">
    <property type="protein sequence ID" value="GMH53613.1"/>
    <property type="molecule type" value="Genomic_DNA"/>
</dbReference>
<name>A0A9W7DSM1_9STRA</name>
<evidence type="ECO:0000313" key="8">
    <source>
        <dbReference type="Proteomes" id="UP001165082"/>
    </source>
</evidence>
<dbReference type="Gene3D" id="3.90.190.10">
    <property type="entry name" value="Protein tyrosine phosphatase superfamily"/>
    <property type="match status" value="1"/>
</dbReference>
<sequence>MSRILRDETSGNCIFIGGKADAKSIQTIKENGITHILNVTPTKDSGLEGGLANFFERSSVVGNKLVYKRIPVMDIPGEDLKAHASAAVKFIKTGLFYGSVLVHCRKGQSRSCTCACFYLIKERGMTAEEALGVCREGRPGCNPIESFVRQLKEYQVDCGVKEGAGRDPPSTKS</sequence>
<dbReference type="GO" id="GO:0043409">
    <property type="term" value="P:negative regulation of MAPK cascade"/>
    <property type="evidence" value="ECO:0007669"/>
    <property type="project" value="TreeGrafter"/>
</dbReference>
<evidence type="ECO:0000313" key="7">
    <source>
        <dbReference type="EMBL" id="GMH53613.1"/>
    </source>
</evidence>
<dbReference type="CDD" id="cd14498">
    <property type="entry name" value="DSP"/>
    <property type="match status" value="1"/>
</dbReference>
<comment type="similarity">
    <text evidence="1">Belongs to the protein-tyrosine phosphatase family. Non-receptor class dual specificity subfamily.</text>
</comment>